<organism evidence="1 2">
    <name type="scientific">Dictyobacter halimunensis</name>
    <dbReference type="NCBI Taxonomy" id="3026934"/>
    <lineage>
        <taxon>Bacteria</taxon>
        <taxon>Bacillati</taxon>
        <taxon>Chloroflexota</taxon>
        <taxon>Ktedonobacteria</taxon>
        <taxon>Ktedonobacterales</taxon>
        <taxon>Dictyobacteraceae</taxon>
        <taxon>Dictyobacter</taxon>
    </lineage>
</organism>
<protein>
    <submittedName>
        <fullName evidence="1">Uncharacterized protein</fullName>
    </submittedName>
</protein>
<proteinExistence type="predicted"/>
<name>A0ABQ6G559_9CHLR</name>
<sequence length="65" mass="7441">MTHICYNFGIISWQSSSILLINDRSDGMDANKCGFATLNKCYVRGMELCCLPLKELNKLLWLILQ</sequence>
<reference evidence="1 2" key="1">
    <citation type="submission" date="2023-02" db="EMBL/GenBank/DDBJ databases">
        <title>Dictyobacter halimunensis sp. nov., a new member of the class Ktedonobacteria from forest soil in a geothermal area.</title>
        <authorList>
            <person name="Rachmania M.K."/>
            <person name="Ningsih F."/>
            <person name="Sakai Y."/>
            <person name="Yabe S."/>
            <person name="Yokota A."/>
            <person name="Sjamsuridzal W."/>
        </authorList>
    </citation>
    <scope>NUCLEOTIDE SEQUENCE [LARGE SCALE GENOMIC DNA]</scope>
    <source>
        <strain evidence="1 2">S3.2.2.5</strain>
    </source>
</reference>
<dbReference type="EMBL" id="BSRI01000002">
    <property type="protein sequence ID" value="GLV60710.1"/>
    <property type="molecule type" value="Genomic_DNA"/>
</dbReference>
<accession>A0ABQ6G559</accession>
<evidence type="ECO:0000313" key="1">
    <source>
        <dbReference type="EMBL" id="GLV60710.1"/>
    </source>
</evidence>
<evidence type="ECO:0000313" key="2">
    <source>
        <dbReference type="Proteomes" id="UP001344906"/>
    </source>
</evidence>
<gene>
    <name evidence="1" type="ORF">KDH_75290</name>
</gene>
<keyword evidence="2" id="KW-1185">Reference proteome</keyword>
<comment type="caution">
    <text evidence="1">The sequence shown here is derived from an EMBL/GenBank/DDBJ whole genome shotgun (WGS) entry which is preliminary data.</text>
</comment>
<dbReference type="Proteomes" id="UP001344906">
    <property type="component" value="Unassembled WGS sequence"/>
</dbReference>